<reference evidence="1" key="1">
    <citation type="submission" date="2014-09" db="EMBL/GenBank/DDBJ databases">
        <authorList>
            <person name="Magalhaes I.L.F."/>
            <person name="Oliveira U."/>
            <person name="Santos F.R."/>
            <person name="Vidigal T.H.D.A."/>
            <person name="Brescovit A.D."/>
            <person name="Santos A.J."/>
        </authorList>
    </citation>
    <scope>NUCLEOTIDE SEQUENCE</scope>
    <source>
        <tissue evidence="1">Shoot tissue taken approximately 20 cm above the soil surface</tissue>
    </source>
</reference>
<dbReference type="EMBL" id="GBRH01199991">
    <property type="protein sequence ID" value="JAD97904.1"/>
    <property type="molecule type" value="Transcribed_RNA"/>
</dbReference>
<reference evidence="1" key="2">
    <citation type="journal article" date="2015" name="Data Brief">
        <title>Shoot transcriptome of the giant reed, Arundo donax.</title>
        <authorList>
            <person name="Barrero R.A."/>
            <person name="Guerrero F.D."/>
            <person name="Moolhuijzen P."/>
            <person name="Goolsby J.A."/>
            <person name="Tidwell J."/>
            <person name="Bellgard S.E."/>
            <person name="Bellgard M.I."/>
        </authorList>
    </citation>
    <scope>NUCLEOTIDE SEQUENCE</scope>
    <source>
        <tissue evidence="1">Shoot tissue taken approximately 20 cm above the soil surface</tissue>
    </source>
</reference>
<protein>
    <submittedName>
        <fullName evidence="1">Uncharacterized protein</fullName>
    </submittedName>
</protein>
<accession>A0A0A9EAV4</accession>
<sequence>MAPAELLCYFHL</sequence>
<organism evidence="1">
    <name type="scientific">Arundo donax</name>
    <name type="common">Giant reed</name>
    <name type="synonym">Donax arundinaceus</name>
    <dbReference type="NCBI Taxonomy" id="35708"/>
    <lineage>
        <taxon>Eukaryota</taxon>
        <taxon>Viridiplantae</taxon>
        <taxon>Streptophyta</taxon>
        <taxon>Embryophyta</taxon>
        <taxon>Tracheophyta</taxon>
        <taxon>Spermatophyta</taxon>
        <taxon>Magnoliopsida</taxon>
        <taxon>Liliopsida</taxon>
        <taxon>Poales</taxon>
        <taxon>Poaceae</taxon>
        <taxon>PACMAD clade</taxon>
        <taxon>Arundinoideae</taxon>
        <taxon>Arundineae</taxon>
        <taxon>Arundo</taxon>
    </lineage>
</organism>
<proteinExistence type="predicted"/>
<name>A0A0A9EAV4_ARUDO</name>
<evidence type="ECO:0000313" key="1">
    <source>
        <dbReference type="EMBL" id="JAD97904.1"/>
    </source>
</evidence>